<accession>A0A7Y6IYY3</accession>
<proteinExistence type="predicted"/>
<evidence type="ECO:0000313" key="2">
    <source>
        <dbReference type="EMBL" id="NUW45594.1"/>
    </source>
</evidence>
<name>A0A7Y6IYY3_9ACTN</name>
<organism evidence="2 3">
    <name type="scientific">Nonomuraea rhodomycinica</name>
    <dbReference type="NCBI Taxonomy" id="1712872"/>
    <lineage>
        <taxon>Bacteria</taxon>
        <taxon>Bacillati</taxon>
        <taxon>Actinomycetota</taxon>
        <taxon>Actinomycetes</taxon>
        <taxon>Streptosporangiales</taxon>
        <taxon>Streptosporangiaceae</taxon>
        <taxon>Nonomuraea</taxon>
    </lineage>
</organism>
<feature type="region of interest" description="Disordered" evidence="1">
    <location>
        <begin position="24"/>
        <end position="67"/>
    </location>
</feature>
<evidence type="ECO:0000256" key="1">
    <source>
        <dbReference type="SAM" id="MobiDB-lite"/>
    </source>
</evidence>
<dbReference type="AlphaFoldDB" id="A0A7Y6IYY3"/>
<dbReference type="RefSeq" id="WP_175605052.1">
    <property type="nucleotide sequence ID" value="NZ_JABWGO010000012.1"/>
</dbReference>
<evidence type="ECO:0000313" key="3">
    <source>
        <dbReference type="Proteomes" id="UP000546126"/>
    </source>
</evidence>
<sequence length="67" mass="7760">MSTFTPEYEGLPSEDEISEYLASLGDPHEHPYDAFPAQARPRPTWRGGPRLDHEAELGYEDERRDRD</sequence>
<feature type="compositionally biased region" description="Basic and acidic residues" evidence="1">
    <location>
        <begin position="49"/>
        <end position="67"/>
    </location>
</feature>
<comment type="caution">
    <text evidence="2">The sequence shown here is derived from an EMBL/GenBank/DDBJ whole genome shotgun (WGS) entry which is preliminary data.</text>
</comment>
<gene>
    <name evidence="2" type="ORF">HT134_36590</name>
</gene>
<keyword evidence="3" id="KW-1185">Reference proteome</keyword>
<reference evidence="2 3" key="1">
    <citation type="submission" date="2020-06" db="EMBL/GenBank/DDBJ databases">
        <authorList>
            <person name="Chanama M."/>
        </authorList>
    </citation>
    <scope>NUCLEOTIDE SEQUENCE [LARGE SCALE GENOMIC DNA]</scope>
    <source>
        <strain evidence="2 3">TBRC6557</strain>
    </source>
</reference>
<protein>
    <submittedName>
        <fullName evidence="2">Uncharacterized protein</fullName>
    </submittedName>
</protein>
<dbReference type="EMBL" id="JABWGO010000012">
    <property type="protein sequence ID" value="NUW45594.1"/>
    <property type="molecule type" value="Genomic_DNA"/>
</dbReference>
<dbReference type="Proteomes" id="UP000546126">
    <property type="component" value="Unassembled WGS sequence"/>
</dbReference>